<evidence type="ECO:0000313" key="1">
    <source>
        <dbReference type="EMBL" id="KAI5315843.1"/>
    </source>
</evidence>
<comment type="caution">
    <text evidence="1">The sequence shown here is derived from an EMBL/GenBank/DDBJ whole genome shotgun (WGS) entry which is preliminary data.</text>
</comment>
<dbReference type="EMBL" id="JAJFAZ020000008">
    <property type="protein sequence ID" value="KAI5315843.1"/>
    <property type="molecule type" value="Genomic_DNA"/>
</dbReference>
<proteinExistence type="predicted"/>
<name>A0AAD4V028_PRUDU</name>
<dbReference type="AlphaFoldDB" id="A0AAD4V028"/>
<accession>A0AAD4V028</accession>
<gene>
    <name evidence="1" type="ORF">L3X38_045019</name>
</gene>
<reference evidence="1 2" key="1">
    <citation type="journal article" date="2022" name="G3 (Bethesda)">
        <title>Whole-genome sequence and methylome profiling of the almond [Prunus dulcis (Mill.) D.A. Webb] cultivar 'Nonpareil'.</title>
        <authorList>
            <person name="D'Amico-Willman K.M."/>
            <person name="Ouma W.Z."/>
            <person name="Meulia T."/>
            <person name="Sideli G.M."/>
            <person name="Gradziel T.M."/>
            <person name="Fresnedo-Ramirez J."/>
        </authorList>
    </citation>
    <scope>NUCLEOTIDE SEQUENCE [LARGE SCALE GENOMIC DNA]</scope>
    <source>
        <strain evidence="1">Clone GOH B32 T37-40</strain>
    </source>
</reference>
<dbReference type="Proteomes" id="UP001054821">
    <property type="component" value="Chromosome 8"/>
</dbReference>
<evidence type="ECO:0000313" key="2">
    <source>
        <dbReference type="Proteomes" id="UP001054821"/>
    </source>
</evidence>
<organism evidence="1 2">
    <name type="scientific">Prunus dulcis</name>
    <name type="common">Almond</name>
    <name type="synonym">Amygdalus dulcis</name>
    <dbReference type="NCBI Taxonomy" id="3755"/>
    <lineage>
        <taxon>Eukaryota</taxon>
        <taxon>Viridiplantae</taxon>
        <taxon>Streptophyta</taxon>
        <taxon>Embryophyta</taxon>
        <taxon>Tracheophyta</taxon>
        <taxon>Spermatophyta</taxon>
        <taxon>Magnoliopsida</taxon>
        <taxon>eudicotyledons</taxon>
        <taxon>Gunneridae</taxon>
        <taxon>Pentapetalae</taxon>
        <taxon>rosids</taxon>
        <taxon>fabids</taxon>
        <taxon>Rosales</taxon>
        <taxon>Rosaceae</taxon>
        <taxon>Amygdaloideae</taxon>
        <taxon>Amygdaleae</taxon>
        <taxon>Prunus</taxon>
    </lineage>
</organism>
<sequence length="143" mass="16299">MSQVWIEVEGIRPPDIRQLLQYWDWNLNVGSFGNLNVVEHLECDPCKRAQTRHSGFAASNIKLHDAETAVVSCFSVVFRRQKSPKSVRCPCCPCKISVPSPSLPFSFQVQFELLVVSGQWARFNSVYSKIQSGQKSFNFKFII</sequence>
<protein>
    <submittedName>
        <fullName evidence="1">Uncharacterized protein</fullName>
    </submittedName>
</protein>
<keyword evidence="2" id="KW-1185">Reference proteome</keyword>